<keyword evidence="4" id="KW-0539">Nucleus</keyword>
<gene>
    <name evidence="5" type="ORF">HPB51_009038</name>
</gene>
<dbReference type="EMBL" id="JABSTU010000010">
    <property type="protein sequence ID" value="KAH8018599.1"/>
    <property type="molecule type" value="Genomic_DNA"/>
</dbReference>
<dbReference type="GO" id="GO:0005634">
    <property type="term" value="C:nucleus"/>
    <property type="evidence" value="ECO:0007669"/>
    <property type="project" value="UniProtKB-SubCell"/>
</dbReference>
<keyword evidence="6" id="KW-1185">Reference proteome</keyword>
<comment type="caution">
    <text evidence="5">The sequence shown here is derived from an EMBL/GenBank/DDBJ whole genome shotgun (WGS) entry which is preliminary data.</text>
</comment>
<dbReference type="InterPro" id="IPR037895">
    <property type="entry name" value="NUDCD1"/>
</dbReference>
<organism evidence="5 6">
    <name type="scientific">Rhipicephalus microplus</name>
    <name type="common">Cattle tick</name>
    <name type="synonym">Boophilus microplus</name>
    <dbReference type="NCBI Taxonomy" id="6941"/>
    <lineage>
        <taxon>Eukaryota</taxon>
        <taxon>Metazoa</taxon>
        <taxon>Ecdysozoa</taxon>
        <taxon>Arthropoda</taxon>
        <taxon>Chelicerata</taxon>
        <taxon>Arachnida</taxon>
        <taxon>Acari</taxon>
        <taxon>Parasitiformes</taxon>
        <taxon>Ixodida</taxon>
        <taxon>Ixodoidea</taxon>
        <taxon>Ixodidae</taxon>
        <taxon>Rhipicephalinae</taxon>
        <taxon>Rhipicephalus</taxon>
        <taxon>Boophilus</taxon>
    </lineage>
</organism>
<name>A0A9J6D973_RHIMP</name>
<protein>
    <submittedName>
        <fullName evidence="5">Uncharacterized protein</fullName>
    </submittedName>
</protein>
<evidence type="ECO:0000313" key="5">
    <source>
        <dbReference type="EMBL" id="KAH8018599.1"/>
    </source>
</evidence>
<dbReference type="PANTHER" id="PTHR21664:SF1">
    <property type="entry name" value="NUDC DOMAIN-CONTAINING PROTEIN 1"/>
    <property type="match status" value="1"/>
</dbReference>
<sequence>MAATAAKLDLVPNRNLLDAKFDSYRLTLEPLPIIRLAFQGGVQKVHLEDDQYGYLHVQMAGFINALVQDPWDVNTLFFISEARHVMWAHFSQASGSDKPSFNYQELDDCDDTMEYFTFTRLCGDSHRATHQTASADFSFAALCNAVRHVYLYRQPETLGSSQELRNRKTGREVSSIAKLHVISLEQCDSIRGMVASRRCIFVLSPGALYAIKVPS</sequence>
<dbReference type="PANTHER" id="PTHR21664">
    <property type="entry name" value="CHRONIC MYELOGENOUS LEUKEMIA TUMOR ANTIGEN 66"/>
    <property type="match status" value="1"/>
</dbReference>
<accession>A0A9J6D973</accession>
<dbReference type="GO" id="GO:0005737">
    <property type="term" value="C:cytoplasm"/>
    <property type="evidence" value="ECO:0007669"/>
    <property type="project" value="UniProtKB-SubCell"/>
</dbReference>
<evidence type="ECO:0000256" key="4">
    <source>
        <dbReference type="ARBA" id="ARBA00023242"/>
    </source>
</evidence>
<reference evidence="5" key="1">
    <citation type="journal article" date="2020" name="Cell">
        <title>Large-Scale Comparative Analyses of Tick Genomes Elucidate Their Genetic Diversity and Vector Capacities.</title>
        <authorList>
            <consortium name="Tick Genome and Microbiome Consortium (TIGMIC)"/>
            <person name="Jia N."/>
            <person name="Wang J."/>
            <person name="Shi W."/>
            <person name="Du L."/>
            <person name="Sun Y."/>
            <person name="Zhan W."/>
            <person name="Jiang J.F."/>
            <person name="Wang Q."/>
            <person name="Zhang B."/>
            <person name="Ji P."/>
            <person name="Bell-Sakyi L."/>
            <person name="Cui X.M."/>
            <person name="Yuan T.T."/>
            <person name="Jiang B.G."/>
            <person name="Yang W.F."/>
            <person name="Lam T.T."/>
            <person name="Chang Q.C."/>
            <person name="Ding S.J."/>
            <person name="Wang X.J."/>
            <person name="Zhu J.G."/>
            <person name="Ruan X.D."/>
            <person name="Zhao L."/>
            <person name="Wei J.T."/>
            <person name="Ye R.Z."/>
            <person name="Que T.C."/>
            <person name="Du C.H."/>
            <person name="Zhou Y.H."/>
            <person name="Cheng J.X."/>
            <person name="Dai P.F."/>
            <person name="Guo W.B."/>
            <person name="Han X.H."/>
            <person name="Huang E.J."/>
            <person name="Li L.F."/>
            <person name="Wei W."/>
            <person name="Gao Y.C."/>
            <person name="Liu J.Z."/>
            <person name="Shao H.Z."/>
            <person name="Wang X."/>
            <person name="Wang C.C."/>
            <person name="Yang T.C."/>
            <person name="Huo Q.B."/>
            <person name="Li W."/>
            <person name="Chen H.Y."/>
            <person name="Chen S.E."/>
            <person name="Zhou L.G."/>
            <person name="Ni X.B."/>
            <person name="Tian J.H."/>
            <person name="Sheng Y."/>
            <person name="Liu T."/>
            <person name="Pan Y.S."/>
            <person name="Xia L.Y."/>
            <person name="Li J."/>
            <person name="Zhao F."/>
            <person name="Cao W.C."/>
        </authorList>
    </citation>
    <scope>NUCLEOTIDE SEQUENCE</scope>
    <source>
        <strain evidence="5">Rmic-2018</strain>
    </source>
</reference>
<reference evidence="5" key="2">
    <citation type="submission" date="2021-09" db="EMBL/GenBank/DDBJ databases">
        <authorList>
            <person name="Jia N."/>
            <person name="Wang J."/>
            <person name="Shi W."/>
            <person name="Du L."/>
            <person name="Sun Y."/>
            <person name="Zhan W."/>
            <person name="Jiang J."/>
            <person name="Wang Q."/>
            <person name="Zhang B."/>
            <person name="Ji P."/>
            <person name="Sakyi L.B."/>
            <person name="Cui X."/>
            <person name="Yuan T."/>
            <person name="Jiang B."/>
            <person name="Yang W."/>
            <person name="Lam T.T.-Y."/>
            <person name="Chang Q."/>
            <person name="Ding S."/>
            <person name="Wang X."/>
            <person name="Zhu J."/>
            <person name="Ruan X."/>
            <person name="Zhao L."/>
            <person name="Wei J."/>
            <person name="Que T."/>
            <person name="Du C."/>
            <person name="Cheng J."/>
            <person name="Dai P."/>
            <person name="Han X."/>
            <person name="Huang E."/>
            <person name="Gao Y."/>
            <person name="Liu J."/>
            <person name="Shao H."/>
            <person name="Ye R."/>
            <person name="Li L."/>
            <person name="Wei W."/>
            <person name="Wang X."/>
            <person name="Wang C."/>
            <person name="Huo Q."/>
            <person name="Li W."/>
            <person name="Guo W."/>
            <person name="Chen H."/>
            <person name="Chen S."/>
            <person name="Zhou L."/>
            <person name="Zhou L."/>
            <person name="Ni X."/>
            <person name="Tian J."/>
            <person name="Zhou Y."/>
            <person name="Sheng Y."/>
            <person name="Liu T."/>
            <person name="Pan Y."/>
            <person name="Xia L."/>
            <person name="Li J."/>
            <person name="Zhao F."/>
            <person name="Cao W."/>
        </authorList>
    </citation>
    <scope>NUCLEOTIDE SEQUENCE</scope>
    <source>
        <strain evidence="5">Rmic-2018</strain>
        <tissue evidence="5">Larvae</tissue>
    </source>
</reference>
<evidence type="ECO:0000313" key="6">
    <source>
        <dbReference type="Proteomes" id="UP000821866"/>
    </source>
</evidence>
<dbReference type="Proteomes" id="UP000821866">
    <property type="component" value="Chromosome 8"/>
</dbReference>
<dbReference type="AlphaFoldDB" id="A0A9J6D973"/>
<dbReference type="VEuPathDB" id="VectorBase:LOC119176183"/>
<evidence type="ECO:0000256" key="3">
    <source>
        <dbReference type="ARBA" id="ARBA00022490"/>
    </source>
</evidence>
<evidence type="ECO:0000256" key="2">
    <source>
        <dbReference type="ARBA" id="ARBA00004496"/>
    </source>
</evidence>
<proteinExistence type="predicted"/>
<comment type="subcellular location">
    <subcellularLocation>
        <location evidence="2">Cytoplasm</location>
    </subcellularLocation>
    <subcellularLocation>
        <location evidence="1">Nucleus</location>
    </subcellularLocation>
</comment>
<evidence type="ECO:0000256" key="1">
    <source>
        <dbReference type="ARBA" id="ARBA00004123"/>
    </source>
</evidence>
<keyword evidence="3" id="KW-0963">Cytoplasm</keyword>